<sequence length="101" mass="10995">MPGLSLTTQQDYELDLNSLSSHKPGLGRGRMTHQEGLVKRTPLISPHATPSNAKAPVTWEPKIRVGITPGGKVHPSAATAAYFNRPSRFESITDEHVTCYS</sequence>
<dbReference type="Proteomes" id="UP001311232">
    <property type="component" value="Unassembled WGS sequence"/>
</dbReference>
<dbReference type="EMBL" id="JAHHUM010002630">
    <property type="protein sequence ID" value="KAK5602102.1"/>
    <property type="molecule type" value="Genomic_DNA"/>
</dbReference>
<reference evidence="1 2" key="1">
    <citation type="submission" date="2021-06" db="EMBL/GenBank/DDBJ databases">
        <authorList>
            <person name="Palmer J.M."/>
        </authorList>
    </citation>
    <scope>NUCLEOTIDE SEQUENCE [LARGE SCALE GENOMIC DNA]</scope>
    <source>
        <strain evidence="1 2">MEX-2019</strain>
        <tissue evidence="1">Muscle</tissue>
    </source>
</reference>
<name>A0AAV9R156_9TELE</name>
<proteinExistence type="predicted"/>
<organism evidence="1 2">
    <name type="scientific">Crenichthys baileyi</name>
    <name type="common">White River springfish</name>
    <dbReference type="NCBI Taxonomy" id="28760"/>
    <lineage>
        <taxon>Eukaryota</taxon>
        <taxon>Metazoa</taxon>
        <taxon>Chordata</taxon>
        <taxon>Craniata</taxon>
        <taxon>Vertebrata</taxon>
        <taxon>Euteleostomi</taxon>
        <taxon>Actinopterygii</taxon>
        <taxon>Neopterygii</taxon>
        <taxon>Teleostei</taxon>
        <taxon>Neoteleostei</taxon>
        <taxon>Acanthomorphata</taxon>
        <taxon>Ovalentaria</taxon>
        <taxon>Atherinomorphae</taxon>
        <taxon>Cyprinodontiformes</taxon>
        <taxon>Goodeidae</taxon>
        <taxon>Crenichthys</taxon>
    </lineage>
</organism>
<protein>
    <submittedName>
        <fullName evidence="1">Uncharacterized protein</fullName>
    </submittedName>
</protein>
<gene>
    <name evidence="1" type="ORF">CRENBAI_016739</name>
</gene>
<comment type="caution">
    <text evidence="1">The sequence shown here is derived from an EMBL/GenBank/DDBJ whole genome shotgun (WGS) entry which is preliminary data.</text>
</comment>
<evidence type="ECO:0000313" key="2">
    <source>
        <dbReference type="Proteomes" id="UP001311232"/>
    </source>
</evidence>
<dbReference type="AlphaFoldDB" id="A0AAV9R156"/>
<keyword evidence="2" id="KW-1185">Reference proteome</keyword>
<accession>A0AAV9R156</accession>
<evidence type="ECO:0000313" key="1">
    <source>
        <dbReference type="EMBL" id="KAK5602102.1"/>
    </source>
</evidence>